<sequence length="505" mass="56507">MLLLFHAAESRAAESPKDWSGRRQKVERPWKLPEKLRKVLQSFGAAFRRTDVDLYEWSFPVGSIQVFWSHSWHGDKYMKSLLLLLLYNGPAAAIAATISALLMMCLQIAGFLPGLRRVGKSALDQGVTMEFGPWCTATAGLVFLVVLLLGKPRSLIFLDQVCINQKNPEQKAKGIMSIGAFLKYSKQLLVVWDKTYAGRLWCLLELAAFLTSHEEPGKKVTIRPTAMAPCILGFGVALWASTIHVILASEKIPADSLVVFLTRWFFFYIAASYLREHYRNTESMLKELSDFTVQGAKCHCCNDGEACNSNVCDRAIMSRCLRMWYGSVDAFEATVRTRVRTMLYRQLGGVVFPYGWQVIVSSPILWGFADTMAARGRIENWKVAAILFSRGLTWCFFLFPLILQATLLSVKCLHRVQGCVWQDRLTNVVVAFLVSALFAFGLWTSSRIADDVGSVLWICGSVILAGISWWALRCQARHTARMLDSIQKDDGNHGAAVVVGNPIPA</sequence>
<protein>
    <submittedName>
        <fullName evidence="2">Uncharacterized protein</fullName>
    </submittedName>
</protein>
<reference evidence="2" key="1">
    <citation type="submission" date="2021-02" db="EMBL/GenBank/DDBJ databases">
        <authorList>
            <person name="Dougan E. K."/>
            <person name="Rhodes N."/>
            <person name="Thang M."/>
            <person name="Chan C."/>
        </authorList>
    </citation>
    <scope>NUCLEOTIDE SEQUENCE</scope>
</reference>
<evidence type="ECO:0000313" key="2">
    <source>
        <dbReference type="EMBL" id="CAE7263948.1"/>
    </source>
</evidence>
<proteinExistence type="predicted"/>
<evidence type="ECO:0000313" key="3">
    <source>
        <dbReference type="Proteomes" id="UP000601435"/>
    </source>
</evidence>
<feature type="transmembrane region" description="Helical" evidence="1">
    <location>
        <begin position="81"/>
        <end position="111"/>
    </location>
</feature>
<feature type="transmembrane region" description="Helical" evidence="1">
    <location>
        <begin position="226"/>
        <end position="248"/>
    </location>
</feature>
<dbReference type="Proteomes" id="UP000601435">
    <property type="component" value="Unassembled WGS sequence"/>
</dbReference>
<feature type="transmembrane region" description="Helical" evidence="1">
    <location>
        <begin position="131"/>
        <end position="150"/>
    </location>
</feature>
<keyword evidence="3" id="KW-1185">Reference proteome</keyword>
<dbReference type="OrthoDB" id="10305971at2759"/>
<accession>A0A812MBZ8</accession>
<evidence type="ECO:0000256" key="1">
    <source>
        <dbReference type="SAM" id="Phobius"/>
    </source>
</evidence>
<keyword evidence="1" id="KW-1133">Transmembrane helix</keyword>
<gene>
    <name evidence="2" type="ORF">SNEC2469_LOCUS6123</name>
</gene>
<comment type="caution">
    <text evidence="2">The sequence shown here is derived from an EMBL/GenBank/DDBJ whole genome shotgun (WGS) entry which is preliminary data.</text>
</comment>
<feature type="transmembrane region" description="Helical" evidence="1">
    <location>
        <begin position="254"/>
        <end position="274"/>
    </location>
</feature>
<organism evidence="2 3">
    <name type="scientific">Symbiodinium necroappetens</name>
    <dbReference type="NCBI Taxonomy" id="1628268"/>
    <lineage>
        <taxon>Eukaryota</taxon>
        <taxon>Sar</taxon>
        <taxon>Alveolata</taxon>
        <taxon>Dinophyceae</taxon>
        <taxon>Suessiales</taxon>
        <taxon>Symbiodiniaceae</taxon>
        <taxon>Symbiodinium</taxon>
    </lineage>
</organism>
<name>A0A812MBZ8_9DINO</name>
<keyword evidence="1" id="KW-0472">Membrane</keyword>
<dbReference type="EMBL" id="CAJNJA010010905">
    <property type="protein sequence ID" value="CAE7263948.1"/>
    <property type="molecule type" value="Genomic_DNA"/>
</dbReference>
<feature type="transmembrane region" description="Helical" evidence="1">
    <location>
        <begin position="424"/>
        <end position="443"/>
    </location>
</feature>
<feature type="transmembrane region" description="Helical" evidence="1">
    <location>
        <begin position="347"/>
        <end position="369"/>
    </location>
</feature>
<dbReference type="AlphaFoldDB" id="A0A812MBZ8"/>
<keyword evidence="1" id="KW-0812">Transmembrane</keyword>
<feature type="transmembrane region" description="Helical" evidence="1">
    <location>
        <begin position="381"/>
        <end position="403"/>
    </location>
</feature>
<feature type="transmembrane region" description="Helical" evidence="1">
    <location>
        <begin position="455"/>
        <end position="472"/>
    </location>
</feature>